<evidence type="ECO:0000313" key="2">
    <source>
        <dbReference type="Proteomes" id="UP000299102"/>
    </source>
</evidence>
<organism evidence="1 2">
    <name type="scientific">Eumeta variegata</name>
    <name type="common">Bagworm moth</name>
    <name type="synonym">Eumeta japonica</name>
    <dbReference type="NCBI Taxonomy" id="151549"/>
    <lineage>
        <taxon>Eukaryota</taxon>
        <taxon>Metazoa</taxon>
        <taxon>Ecdysozoa</taxon>
        <taxon>Arthropoda</taxon>
        <taxon>Hexapoda</taxon>
        <taxon>Insecta</taxon>
        <taxon>Pterygota</taxon>
        <taxon>Neoptera</taxon>
        <taxon>Endopterygota</taxon>
        <taxon>Lepidoptera</taxon>
        <taxon>Glossata</taxon>
        <taxon>Ditrysia</taxon>
        <taxon>Tineoidea</taxon>
        <taxon>Psychidae</taxon>
        <taxon>Oiketicinae</taxon>
        <taxon>Eumeta</taxon>
    </lineage>
</organism>
<dbReference type="Proteomes" id="UP000299102">
    <property type="component" value="Unassembled WGS sequence"/>
</dbReference>
<accession>A0A4C1XAU0</accession>
<dbReference type="EMBL" id="BGZK01000760">
    <property type="protein sequence ID" value="GBP59415.1"/>
    <property type="molecule type" value="Genomic_DNA"/>
</dbReference>
<gene>
    <name evidence="1" type="ORF">EVAR_47974_1</name>
</gene>
<sequence>MKWTSWLKHKNLSLDERYHTLTEYRREVAASAIAFHPEGKHAEIGLGLRQIFEKLRWDAPSARAGRGRADLLLYERCVRPLALLYSDASADGVEERSLVSRSRSHARLRRNATMSHAFSCVEPAFIDLQDVITSKNRFVAYAL</sequence>
<name>A0A4C1XAU0_EUMVA</name>
<evidence type="ECO:0000313" key="1">
    <source>
        <dbReference type="EMBL" id="GBP59415.1"/>
    </source>
</evidence>
<comment type="caution">
    <text evidence="1">The sequence shown here is derived from an EMBL/GenBank/DDBJ whole genome shotgun (WGS) entry which is preliminary data.</text>
</comment>
<dbReference type="AlphaFoldDB" id="A0A4C1XAU0"/>
<reference evidence="1 2" key="1">
    <citation type="journal article" date="2019" name="Commun. Biol.">
        <title>The bagworm genome reveals a unique fibroin gene that provides high tensile strength.</title>
        <authorList>
            <person name="Kono N."/>
            <person name="Nakamura H."/>
            <person name="Ohtoshi R."/>
            <person name="Tomita M."/>
            <person name="Numata K."/>
            <person name="Arakawa K."/>
        </authorList>
    </citation>
    <scope>NUCLEOTIDE SEQUENCE [LARGE SCALE GENOMIC DNA]</scope>
</reference>
<proteinExistence type="predicted"/>
<protein>
    <submittedName>
        <fullName evidence="1">Uncharacterized protein</fullName>
    </submittedName>
</protein>
<keyword evidence="2" id="KW-1185">Reference proteome</keyword>